<evidence type="ECO:0000313" key="1">
    <source>
        <dbReference type="EMBL" id="ASJ06380.1"/>
    </source>
</evidence>
<reference evidence="1 2" key="1">
    <citation type="submission" date="2016-04" db="EMBL/GenBank/DDBJ databases">
        <title>Complete genome sequence of Thermococcus pacificus type strain P4.</title>
        <authorList>
            <person name="Oger P.M."/>
        </authorList>
    </citation>
    <scope>NUCLEOTIDE SEQUENCE [LARGE SCALE GENOMIC DNA]</scope>
    <source>
        <strain evidence="1 2">P-4</strain>
    </source>
</reference>
<organism evidence="1 2">
    <name type="scientific">Thermococcus pacificus</name>
    <dbReference type="NCBI Taxonomy" id="71998"/>
    <lineage>
        <taxon>Archaea</taxon>
        <taxon>Methanobacteriati</taxon>
        <taxon>Methanobacteriota</taxon>
        <taxon>Thermococci</taxon>
        <taxon>Thermococcales</taxon>
        <taxon>Thermococcaceae</taxon>
        <taxon>Thermococcus</taxon>
    </lineage>
</organism>
<protein>
    <submittedName>
        <fullName evidence="1">Uncharacterized protein</fullName>
    </submittedName>
</protein>
<proteinExistence type="predicted"/>
<dbReference type="Proteomes" id="UP000197418">
    <property type="component" value="Chromosome"/>
</dbReference>
<keyword evidence="2" id="KW-1185">Reference proteome</keyword>
<dbReference type="AlphaFoldDB" id="A0A218P6I9"/>
<dbReference type="KEGG" id="tpaf:A3L08_03050"/>
<accession>A0A218P6I9</accession>
<sequence>MGKIAIELNVPDEILKTIDPKRLKRIVEREVIAEYSAQKLHGKFRGMDLKKLLREVEEEWGL</sequence>
<dbReference type="OrthoDB" id="92051at2157"/>
<evidence type="ECO:0000313" key="2">
    <source>
        <dbReference type="Proteomes" id="UP000197418"/>
    </source>
</evidence>
<name>A0A218P6I9_9EURY</name>
<dbReference type="RefSeq" id="WP_088853642.1">
    <property type="nucleotide sequence ID" value="NZ_CP015102.1"/>
</dbReference>
<gene>
    <name evidence="1" type="ORF">A3L08_03050</name>
</gene>
<dbReference type="GeneID" id="33315216"/>
<dbReference type="EMBL" id="CP015102">
    <property type="protein sequence ID" value="ASJ06380.1"/>
    <property type="molecule type" value="Genomic_DNA"/>
</dbReference>